<comment type="subcellular location">
    <subcellularLocation>
        <location evidence="1">Cytoplasm</location>
    </subcellularLocation>
</comment>
<dbReference type="Pfam" id="PF04670">
    <property type="entry name" value="Gtr1_RagA"/>
    <property type="match status" value="1"/>
</dbReference>
<reference evidence="9" key="1">
    <citation type="submission" date="2020-09" db="EMBL/GenBank/DDBJ databases">
        <authorList>
            <person name="Kikuchi T."/>
        </authorList>
    </citation>
    <scope>NUCLEOTIDE SEQUENCE</scope>
    <source>
        <strain evidence="9">Ka4C1</strain>
    </source>
</reference>
<feature type="transmembrane region" description="Helical" evidence="8">
    <location>
        <begin position="445"/>
        <end position="464"/>
    </location>
</feature>
<dbReference type="GO" id="GO:0005764">
    <property type="term" value="C:lysosome"/>
    <property type="evidence" value="ECO:0007669"/>
    <property type="project" value="TreeGrafter"/>
</dbReference>
<dbReference type="EMBL" id="CAJFDI010000002">
    <property type="protein sequence ID" value="CAD5216457.1"/>
    <property type="molecule type" value="Genomic_DNA"/>
</dbReference>
<dbReference type="GO" id="GO:0010507">
    <property type="term" value="P:negative regulation of autophagy"/>
    <property type="evidence" value="ECO:0007669"/>
    <property type="project" value="TreeGrafter"/>
</dbReference>
<dbReference type="InterPro" id="IPR039397">
    <property type="entry name" value="RagA/B"/>
</dbReference>
<dbReference type="PANTHER" id="PTHR11259">
    <property type="entry name" value="RAS-RELATED GTP BINDING RAG/GTR YEAST"/>
    <property type="match status" value="1"/>
</dbReference>
<evidence type="ECO:0000256" key="3">
    <source>
        <dbReference type="ARBA" id="ARBA00022490"/>
    </source>
</evidence>
<comment type="catalytic activity">
    <reaction evidence="6">
        <text>GTP + H2O = GDP + phosphate + H(+)</text>
        <dbReference type="Rhea" id="RHEA:19669"/>
        <dbReference type="ChEBI" id="CHEBI:15377"/>
        <dbReference type="ChEBI" id="CHEBI:15378"/>
        <dbReference type="ChEBI" id="CHEBI:37565"/>
        <dbReference type="ChEBI" id="CHEBI:43474"/>
        <dbReference type="ChEBI" id="CHEBI:58189"/>
    </reaction>
    <physiologicalReaction direction="left-to-right" evidence="6">
        <dbReference type="Rhea" id="RHEA:19670"/>
    </physiologicalReaction>
</comment>
<accession>A0A7I8WWP8</accession>
<name>A0A7I8WWP8_BURXY</name>
<dbReference type="EMBL" id="CAJFCV020000002">
    <property type="protein sequence ID" value="CAG9099626.1"/>
    <property type="molecule type" value="Genomic_DNA"/>
</dbReference>
<dbReference type="FunFam" id="3.30.450.190:FF:000002">
    <property type="entry name" value="Ras-related GTP-binding protein A"/>
    <property type="match status" value="1"/>
</dbReference>
<keyword evidence="4" id="KW-0547">Nucleotide-binding</keyword>
<dbReference type="FunFam" id="3.40.50.300:FF:000488">
    <property type="entry name" value="Small monomeric GTPase (Gtr1)"/>
    <property type="match status" value="1"/>
</dbReference>
<dbReference type="GO" id="GO:0009267">
    <property type="term" value="P:cellular response to starvation"/>
    <property type="evidence" value="ECO:0007669"/>
    <property type="project" value="TreeGrafter"/>
</dbReference>
<protein>
    <submittedName>
        <fullName evidence="9">(pine wood nematode) hypothetical protein</fullName>
    </submittedName>
</protein>
<keyword evidence="3" id="KW-0963">Cytoplasm</keyword>
<dbReference type="Proteomes" id="UP000659654">
    <property type="component" value="Unassembled WGS sequence"/>
</dbReference>
<comment type="caution">
    <text evidence="9">The sequence shown here is derived from an EMBL/GenBank/DDBJ whole genome shotgun (WGS) entry which is preliminary data.</text>
</comment>
<dbReference type="AlphaFoldDB" id="A0A7I8WWP8"/>
<evidence type="ECO:0000256" key="1">
    <source>
        <dbReference type="ARBA" id="ARBA00004496"/>
    </source>
</evidence>
<dbReference type="SUPFAM" id="SSF52540">
    <property type="entry name" value="P-loop containing nucleoside triphosphate hydrolases"/>
    <property type="match status" value="1"/>
</dbReference>
<dbReference type="GO" id="GO:1904263">
    <property type="term" value="P:positive regulation of TORC1 signaling"/>
    <property type="evidence" value="ECO:0007669"/>
    <property type="project" value="TreeGrafter"/>
</dbReference>
<dbReference type="GO" id="GO:0005525">
    <property type="term" value="F:GTP binding"/>
    <property type="evidence" value="ECO:0007669"/>
    <property type="project" value="UniProtKB-KW"/>
</dbReference>
<evidence type="ECO:0000256" key="4">
    <source>
        <dbReference type="ARBA" id="ARBA00022741"/>
    </source>
</evidence>
<evidence type="ECO:0000256" key="6">
    <source>
        <dbReference type="ARBA" id="ARBA00049117"/>
    </source>
</evidence>
<organism evidence="9 10">
    <name type="scientific">Bursaphelenchus xylophilus</name>
    <name type="common">Pinewood nematode worm</name>
    <name type="synonym">Aphelenchoides xylophilus</name>
    <dbReference type="NCBI Taxonomy" id="6326"/>
    <lineage>
        <taxon>Eukaryota</taxon>
        <taxon>Metazoa</taxon>
        <taxon>Ecdysozoa</taxon>
        <taxon>Nematoda</taxon>
        <taxon>Chromadorea</taxon>
        <taxon>Rhabditida</taxon>
        <taxon>Tylenchina</taxon>
        <taxon>Tylenchomorpha</taxon>
        <taxon>Aphelenchoidea</taxon>
        <taxon>Aphelenchoididae</taxon>
        <taxon>Bursaphelenchus</taxon>
    </lineage>
</organism>
<feature type="compositionally biased region" description="Polar residues" evidence="7">
    <location>
        <begin position="595"/>
        <end position="616"/>
    </location>
</feature>
<keyword evidence="8" id="KW-0812">Transmembrane</keyword>
<feature type="region of interest" description="Disordered" evidence="7">
    <location>
        <begin position="574"/>
        <end position="623"/>
    </location>
</feature>
<keyword evidence="5" id="KW-0342">GTP-binding</keyword>
<dbReference type="CDD" id="cd11384">
    <property type="entry name" value="RagA_like"/>
    <property type="match status" value="1"/>
</dbReference>
<evidence type="ECO:0000256" key="7">
    <source>
        <dbReference type="SAM" id="MobiDB-lite"/>
    </source>
</evidence>
<feature type="transmembrane region" description="Helical" evidence="8">
    <location>
        <begin position="343"/>
        <end position="360"/>
    </location>
</feature>
<feature type="transmembrane region" description="Helical" evidence="8">
    <location>
        <begin position="706"/>
        <end position="724"/>
    </location>
</feature>
<dbReference type="InterPro" id="IPR006762">
    <property type="entry name" value="Gtr1_RagA"/>
</dbReference>
<evidence type="ECO:0000256" key="5">
    <source>
        <dbReference type="ARBA" id="ARBA00023134"/>
    </source>
</evidence>
<dbReference type="Gene3D" id="3.30.450.190">
    <property type="match status" value="1"/>
</dbReference>
<dbReference type="SMR" id="A0A7I8WWP8"/>
<gene>
    <name evidence="9" type="ORF">BXYJ_LOCUS4539</name>
</gene>
<keyword evidence="8" id="KW-1133">Transmembrane helix</keyword>
<dbReference type="GO" id="GO:0003924">
    <property type="term" value="F:GTPase activity"/>
    <property type="evidence" value="ECO:0007669"/>
    <property type="project" value="TreeGrafter"/>
</dbReference>
<feature type="transmembrane region" description="Helical" evidence="8">
    <location>
        <begin position="418"/>
        <end position="439"/>
    </location>
</feature>
<comment type="similarity">
    <text evidence="2">Belongs to the GTR/RAG GTP-binding protein family.</text>
</comment>
<dbReference type="PANTHER" id="PTHR11259:SF1">
    <property type="entry name" value="RAS-RELATED GTP-BINDING PROTEIN"/>
    <property type="match status" value="1"/>
</dbReference>
<dbReference type="GO" id="GO:0005634">
    <property type="term" value="C:nucleus"/>
    <property type="evidence" value="ECO:0007669"/>
    <property type="project" value="TreeGrafter"/>
</dbReference>
<evidence type="ECO:0000256" key="8">
    <source>
        <dbReference type="SAM" id="Phobius"/>
    </source>
</evidence>
<proteinExistence type="inferred from homology"/>
<evidence type="ECO:0000256" key="2">
    <source>
        <dbReference type="ARBA" id="ARBA00007756"/>
    </source>
</evidence>
<dbReference type="InterPro" id="IPR027417">
    <property type="entry name" value="P-loop_NTPase"/>
</dbReference>
<dbReference type="OrthoDB" id="10020193at2759"/>
<keyword evidence="8" id="KW-0472">Membrane</keyword>
<feature type="transmembrane region" description="Helical" evidence="8">
    <location>
        <begin position="380"/>
        <end position="406"/>
    </location>
</feature>
<evidence type="ECO:0000313" key="10">
    <source>
        <dbReference type="Proteomes" id="UP000659654"/>
    </source>
</evidence>
<keyword evidence="10" id="KW-1185">Reference proteome</keyword>
<dbReference type="GO" id="GO:1990131">
    <property type="term" value="C:Gtr1-Gtr2 GTPase complex"/>
    <property type="evidence" value="ECO:0007669"/>
    <property type="project" value="TreeGrafter"/>
</dbReference>
<evidence type="ECO:0000313" key="9">
    <source>
        <dbReference type="EMBL" id="CAD5216457.1"/>
    </source>
</evidence>
<sequence>MSKRKVLLMGKSGAGKTSMRSIIFANYIARDTSRLGPTMEVEHAHVKFLGNMVLHLWDCGGQETFMENYMRAQRDQIFKNVQVLIYVFDVESREVDKDCRNYQSCLEALLQNSSNARVFCLIHKMDLIQEESREKVFKEKSADILKISTAVGWDPNALECFRSSIWDETLYKAWSAIVYQLVPNVSSMEAKLKSFAEIVDADEVLLFEKATFLVIAQTQRTSHDDIHRFEKVSNIIKQFKLSCSRMGSQFDSIEIRNKNFSAFIDSFTNNTYIMLVLPDGNISTTATMINIRSARKLFDKLDCNCLGMGLRSASVLSGSVHRPFQRRSHVHDSKSRKIRPGNFTLACYFFEWILISMILISKLDHLQQSSDEYVIMLESYLPSFCMQSLPFISHHSNLIALISFGFHICGVNKRVTRITFPEILAFGGWLLLLPISVFFSIADTILLEFMLSCFLFPLITFNLITKRKRLHKKKPNSINSAFSVASTPASQCSSAFLSNSRLSTMNGSQINISNDNIFNESMMDTSPITERNLLNGREMTPCSELSGKLDSLSLGFGFGTNKDLVRENPSSMLTKGALTPSKMQRHDGSPFKSFGNIQKPTWPTTMASPTRNSNAFPSPPKSIFGSPNKAQSVFCPPTQPGAYGIPRKRLDFGTLASQTNRPSAFSVLSAPEYNNRLRPASISTHSSTSTRRDLAPKSNRVSLRQALIGGLAAIGGISLLKMALEIVKSYF</sequence>
<dbReference type="Proteomes" id="UP000582659">
    <property type="component" value="Unassembled WGS sequence"/>
</dbReference>
<dbReference type="Gene3D" id="3.40.50.300">
    <property type="entry name" value="P-loop containing nucleotide triphosphate hydrolases"/>
    <property type="match status" value="1"/>
</dbReference>